<dbReference type="HOGENOM" id="CLU_3007512_0_0_9"/>
<sequence length="56" mass="6331">MMQKMCRRCGVPLGKNNAVVKIINWNDGEPKGGIEFLMLCENCTEDLDLFLSGRKL</sequence>
<organism evidence="1 2">
    <name type="scientific">Eubacterium callanderi</name>
    <dbReference type="NCBI Taxonomy" id="53442"/>
    <lineage>
        <taxon>Bacteria</taxon>
        <taxon>Bacillati</taxon>
        <taxon>Bacillota</taxon>
        <taxon>Clostridia</taxon>
        <taxon>Eubacteriales</taxon>
        <taxon>Eubacteriaceae</taxon>
        <taxon>Eubacterium</taxon>
    </lineage>
</organism>
<keyword evidence="2" id="KW-1185">Reference proteome</keyword>
<dbReference type="AlphaFoldDB" id="E3GPH7"/>
<dbReference type="GeneID" id="68365587"/>
<proteinExistence type="predicted"/>
<accession>E3GPH7</accession>
<evidence type="ECO:0000313" key="2">
    <source>
        <dbReference type="Proteomes" id="UP000006873"/>
    </source>
</evidence>
<dbReference type="KEGG" id="elm:ELI_3129"/>
<dbReference type="RefSeq" id="WP_013381416.1">
    <property type="nucleotide sequence ID" value="NC_014624.2"/>
</dbReference>
<dbReference type="EMBL" id="CP002273">
    <property type="protein sequence ID" value="ADO38098.1"/>
    <property type="molecule type" value="Genomic_DNA"/>
</dbReference>
<gene>
    <name evidence="1" type="ordered locus">ELI_3129</name>
</gene>
<name>E3GPH7_9FIRM</name>
<protein>
    <submittedName>
        <fullName evidence="1">Uncharacterized protein</fullName>
    </submittedName>
</protein>
<dbReference type="Proteomes" id="UP000006873">
    <property type="component" value="Chromosome"/>
</dbReference>
<reference evidence="1 2" key="2">
    <citation type="journal article" date="2011" name="J. Bacteriol.">
        <title>Complete genome sequence of a carbon monoxide-utilizing acetogen, Eubacterium limosum KIST612.</title>
        <authorList>
            <person name="Roh H."/>
            <person name="Ko H.J."/>
            <person name="Kim D."/>
            <person name="Choi D.G."/>
            <person name="Park S."/>
            <person name="Kim S."/>
            <person name="Chang I.S."/>
            <person name="Choi I.G."/>
        </authorList>
    </citation>
    <scope>NUCLEOTIDE SEQUENCE [LARGE SCALE GENOMIC DNA]</scope>
    <source>
        <strain evidence="1 2">KIST612</strain>
    </source>
</reference>
<reference key="1">
    <citation type="submission" date="2010-09" db="EMBL/GenBank/DDBJ databases">
        <authorList>
            <person name="Roh H."/>
            <person name="Ko H.-J."/>
            <person name="Kim D."/>
            <person name="Choi D.G."/>
            <person name="Park S."/>
            <person name="Kim S."/>
            <person name="Kim K.H."/>
            <person name="Chang I.S."/>
            <person name="Choi I.-G."/>
        </authorList>
    </citation>
    <scope>NUCLEOTIDE SEQUENCE</scope>
    <source>
        <strain>KIST612</strain>
    </source>
</reference>
<evidence type="ECO:0000313" key="1">
    <source>
        <dbReference type="EMBL" id="ADO38098.1"/>
    </source>
</evidence>